<evidence type="ECO:0000256" key="13">
    <source>
        <dbReference type="RuleBase" id="RU363032"/>
    </source>
</evidence>
<dbReference type="InterPro" id="IPR000515">
    <property type="entry name" value="MetI-like"/>
</dbReference>
<evidence type="ECO:0000256" key="12">
    <source>
        <dbReference type="PROSITE-ProRule" id="PRU01213"/>
    </source>
</evidence>
<keyword evidence="8 13" id="KW-1133">Transmembrane helix</keyword>
<dbReference type="KEGG" id="ccoe:CETAM_05335"/>
<comment type="subcellular location">
    <subcellularLocation>
        <location evidence="13">Cell membrane</location>
        <topology evidence="13">Multi-pass membrane protein</topology>
    </subcellularLocation>
    <subcellularLocation>
        <location evidence="1">Membrane</location>
        <topology evidence="1">Multi-pass membrane protein</topology>
    </subcellularLocation>
</comment>
<evidence type="ECO:0000256" key="2">
    <source>
        <dbReference type="ARBA" id="ARBA00011779"/>
    </source>
</evidence>
<dbReference type="SUPFAM" id="SSF52540">
    <property type="entry name" value="P-loop containing nucleoside triphosphate hydrolases"/>
    <property type="match status" value="1"/>
</dbReference>
<proteinExistence type="inferred from homology"/>
<feature type="transmembrane region" description="Helical" evidence="13">
    <location>
        <begin position="56"/>
        <end position="77"/>
    </location>
</feature>
<dbReference type="GO" id="GO:0015689">
    <property type="term" value="P:molybdate ion transport"/>
    <property type="evidence" value="ECO:0007669"/>
    <property type="project" value="InterPro"/>
</dbReference>
<dbReference type="CDD" id="cd06261">
    <property type="entry name" value="TM_PBP2"/>
    <property type="match status" value="1"/>
</dbReference>
<gene>
    <name evidence="17" type="primary">cysW</name>
    <name evidence="17" type="ORF">CETAM_05335</name>
</gene>
<keyword evidence="10 13" id="KW-0472">Membrane</keyword>
<evidence type="ECO:0000256" key="11">
    <source>
        <dbReference type="ARBA" id="ARBA00025323"/>
    </source>
</evidence>
<dbReference type="EMBL" id="CP046453">
    <property type="protein sequence ID" value="QGU04337.1"/>
    <property type="molecule type" value="Genomic_DNA"/>
</dbReference>
<keyword evidence="9" id="KW-0764">Sulfate transport</keyword>
<protein>
    <submittedName>
        <fullName evidence="17">Sulfate transport system permease protein CysW</fullName>
    </submittedName>
</protein>
<dbReference type="SMART" id="SM00382">
    <property type="entry name" value="AAA"/>
    <property type="match status" value="1"/>
</dbReference>
<dbReference type="InterPro" id="IPR005116">
    <property type="entry name" value="Transp-assoc_OB_typ1"/>
</dbReference>
<keyword evidence="7" id="KW-0067">ATP-binding</keyword>
<dbReference type="PROSITE" id="PS51866">
    <property type="entry name" value="MOP"/>
    <property type="match status" value="1"/>
</dbReference>
<dbReference type="Proteomes" id="UP000425178">
    <property type="component" value="Chromosome"/>
</dbReference>
<feature type="transmembrane region" description="Helical" evidence="13">
    <location>
        <begin position="237"/>
        <end position="259"/>
    </location>
</feature>
<dbReference type="GO" id="GO:0005886">
    <property type="term" value="C:plasma membrane"/>
    <property type="evidence" value="ECO:0007669"/>
    <property type="project" value="UniProtKB-SubCell"/>
</dbReference>
<dbReference type="InterPro" id="IPR005667">
    <property type="entry name" value="Sulph_transpt2"/>
</dbReference>
<dbReference type="PROSITE" id="PS50928">
    <property type="entry name" value="ABC_TM1"/>
    <property type="match status" value="1"/>
</dbReference>
<evidence type="ECO:0000256" key="7">
    <source>
        <dbReference type="ARBA" id="ARBA00022840"/>
    </source>
</evidence>
<dbReference type="GO" id="GO:0016887">
    <property type="term" value="F:ATP hydrolysis activity"/>
    <property type="evidence" value="ECO:0007669"/>
    <property type="project" value="InterPro"/>
</dbReference>
<evidence type="ECO:0000313" key="17">
    <source>
        <dbReference type="EMBL" id="QGU04337.1"/>
    </source>
</evidence>
<keyword evidence="3 13" id="KW-0813">Transport</keyword>
<keyword evidence="5 13" id="KW-0812">Transmembrane</keyword>
<dbReference type="InterPro" id="IPR027417">
    <property type="entry name" value="P-loop_NTPase"/>
</dbReference>
<dbReference type="PROSITE" id="PS50893">
    <property type="entry name" value="ABC_TRANSPORTER_2"/>
    <property type="match status" value="1"/>
</dbReference>
<evidence type="ECO:0000256" key="3">
    <source>
        <dbReference type="ARBA" id="ARBA00022448"/>
    </source>
</evidence>
<dbReference type="AlphaFoldDB" id="A0A6B8VX93"/>
<evidence type="ECO:0000256" key="8">
    <source>
        <dbReference type="ARBA" id="ARBA00022989"/>
    </source>
</evidence>
<evidence type="ECO:0000259" key="15">
    <source>
        <dbReference type="PROSITE" id="PS50928"/>
    </source>
</evidence>
<dbReference type="PANTHER" id="PTHR30406">
    <property type="entry name" value="SULFATE TRANSPORT SYSTEM PERMEASE PROTEIN"/>
    <property type="match status" value="1"/>
</dbReference>
<comment type="subunit">
    <text evidence="2">The complex is composed of two ATP-binding proteins (CysA), two transmembrane proteins (CysT and CysW) and a solute-binding protein (CysP).</text>
</comment>
<feature type="transmembrane region" description="Helical" evidence="13">
    <location>
        <begin position="89"/>
        <end position="110"/>
    </location>
</feature>
<evidence type="ECO:0000313" key="18">
    <source>
        <dbReference type="Proteomes" id="UP000425178"/>
    </source>
</evidence>
<dbReference type="SUPFAM" id="SSF161098">
    <property type="entry name" value="MetI-like"/>
    <property type="match status" value="1"/>
</dbReference>
<keyword evidence="6" id="KW-0547">Nucleotide-binding</keyword>
<dbReference type="Pfam" id="PF00005">
    <property type="entry name" value="ABC_tran"/>
    <property type="match status" value="1"/>
</dbReference>
<feature type="domain" description="ABC transporter" evidence="14">
    <location>
        <begin position="273"/>
        <end position="497"/>
    </location>
</feature>
<dbReference type="PANTHER" id="PTHR30406:SF8">
    <property type="entry name" value="SULFATE TRANSPORT SYSTEM PERMEASE PROTEIN CYST"/>
    <property type="match status" value="1"/>
</dbReference>
<dbReference type="GO" id="GO:0015419">
    <property type="term" value="F:ABC-type sulfate transporter activity"/>
    <property type="evidence" value="ECO:0007669"/>
    <property type="project" value="InterPro"/>
</dbReference>
<name>A0A6B8VX93_9CORY</name>
<sequence length="641" mass="66231">MRTAPSRTPLVVTLLGGIALVIILGPLLALGIRVPWERFGDVFTSPATAELLRVTFSSAAWATALTTLFGVPLAVAIQGRPRGGRLVRLLVMLPLAMPPVVAGLALTAALGRRGVTAPLLDALGLQFAFAFPGVVLAHIFIALPFVVVTVDAALRQLDPEIPASAAGLGMRPREILRKITLPAIGPAVATGAGLAFARSLGEFGTTLTFAGSLPGVTRTMPLGIYLERETDPGGANALGVILIFFAIVVLALAALPSALRRTPEPRSRAIGELHTEKLRALTSPASGGVRVTADGTVFPAERITAVVGPNGSGKSTLMGLIAGRLTGADVAIGERVVDGPRFVPAAERGVVLLTQRPGLPRTTTVAGAITTATRDRSLTAELLDAAGLSALADVPVPALSGGQAAQVALLRALGTRPAVLILDEPLAGVDVASAARWRGLLRAAAQDRTTLLVTHDAVDVATLSEHLVVLHRGAVSAAGPTSSLLDLPPDDFVAELAGLSRIVGTVMAEEVDTVTIQGQDLALTGIFSASMEGTIRPGDSAVAIFPPEATTLRLPAGAQEPKESARNVWRGVVESVTASTTRSGTIVTVAIGATRLSVPVTRRSVLELRLEPGVTVDCVTKALAIRVHPARRRKKERGEPS</sequence>
<evidence type="ECO:0000256" key="10">
    <source>
        <dbReference type="ARBA" id="ARBA00023136"/>
    </source>
</evidence>
<evidence type="ECO:0000259" key="16">
    <source>
        <dbReference type="PROSITE" id="PS51866"/>
    </source>
</evidence>
<feature type="domain" description="ABC transmembrane type-1" evidence="15">
    <location>
        <begin position="52"/>
        <end position="253"/>
    </location>
</feature>
<keyword evidence="18" id="KW-1185">Reference proteome</keyword>
<dbReference type="SUPFAM" id="SSF50331">
    <property type="entry name" value="MOP-like"/>
    <property type="match status" value="1"/>
</dbReference>
<evidence type="ECO:0000256" key="5">
    <source>
        <dbReference type="ARBA" id="ARBA00022692"/>
    </source>
</evidence>
<dbReference type="Pfam" id="PF00528">
    <property type="entry name" value="BPD_transp_1"/>
    <property type="match status" value="1"/>
</dbReference>
<dbReference type="InterPro" id="IPR003439">
    <property type="entry name" value="ABC_transporter-like_ATP-bd"/>
</dbReference>
<dbReference type="InterPro" id="IPR008995">
    <property type="entry name" value="Mo/tungstate-bd_C_term_dom"/>
</dbReference>
<dbReference type="InterPro" id="IPR035906">
    <property type="entry name" value="MetI-like_sf"/>
</dbReference>
<dbReference type="InterPro" id="IPR003593">
    <property type="entry name" value="AAA+_ATPase"/>
</dbReference>
<comment type="similarity">
    <text evidence="13">Belongs to the binding-protein-dependent transport system permease family.</text>
</comment>
<organism evidence="17 18">
    <name type="scientific">Corynebacterium comes</name>
    <dbReference type="NCBI Taxonomy" id="2675218"/>
    <lineage>
        <taxon>Bacteria</taxon>
        <taxon>Bacillati</taxon>
        <taxon>Actinomycetota</taxon>
        <taxon>Actinomycetes</taxon>
        <taxon>Mycobacteriales</taxon>
        <taxon>Corynebacteriaceae</taxon>
        <taxon>Corynebacterium</taxon>
    </lineage>
</organism>
<evidence type="ECO:0000256" key="1">
    <source>
        <dbReference type="ARBA" id="ARBA00004141"/>
    </source>
</evidence>
<feature type="transmembrane region" description="Helical" evidence="13">
    <location>
        <begin position="130"/>
        <end position="154"/>
    </location>
</feature>
<dbReference type="InterPro" id="IPR004606">
    <property type="entry name" value="Mop_domain"/>
</dbReference>
<dbReference type="RefSeq" id="WP_231587594.1">
    <property type="nucleotide sequence ID" value="NZ_CP046453.1"/>
</dbReference>
<feature type="transmembrane region" description="Helical" evidence="13">
    <location>
        <begin position="12"/>
        <end position="36"/>
    </location>
</feature>
<dbReference type="Pfam" id="PF03459">
    <property type="entry name" value="TOBE"/>
    <property type="match status" value="1"/>
</dbReference>
<feature type="domain" description="Mop" evidence="16">
    <location>
        <begin position="562"/>
        <end position="629"/>
    </location>
</feature>
<keyword evidence="4 12" id="KW-0500">Molybdenum</keyword>
<reference evidence="17 18" key="1">
    <citation type="journal article" date="2021" name="Int. J. Syst. Evol. Microbiol.">
        <title>Classification of three corynebacterial strains isolated from a small paddock in North Rhine-Westphalia: proposal of &lt;i&gt;Corynebacterium kalinowskii&lt;/i&gt; sp. nov., &lt;i&gt;Corynebacterium comes&lt;/i&gt; sp. nov. and &lt;i&gt;Corynebacterium occultum&lt;/i&gt; sp. nov.</title>
        <authorList>
            <person name="Schaffert L."/>
            <person name="Ruwe M."/>
            <person name="Milse J."/>
            <person name="Hanuschka K."/>
            <person name="Ortseifen V."/>
            <person name="Droste J."/>
            <person name="Brandt D."/>
            <person name="Schl L."/>
            <person name="Kutter Y."/>
            <person name="Vinke S."/>
            <person name="Vieh P."/>
            <person name="Jacob L."/>
            <person name="L N.C."/>
            <person name="Schulte-Berndt E."/>
            <person name="Hain C."/>
            <person name="Linder M."/>
            <person name="Schmidt P."/>
            <person name="Wollenschl L."/>
            <person name="Luttermann T."/>
            <person name="Thieme E."/>
            <person name="Hassa J."/>
            <person name="Haak M."/>
            <person name="Wittchen M."/>
            <person name="Mentz A."/>
            <person name="Persicke M."/>
            <person name="Busche T."/>
            <person name="R C."/>
        </authorList>
    </citation>
    <scope>NUCLEOTIDE SEQUENCE [LARGE SCALE GENOMIC DNA]</scope>
    <source>
        <strain evidence="17 18">2019</strain>
    </source>
</reference>
<dbReference type="Gene3D" id="2.40.50.100">
    <property type="match status" value="1"/>
</dbReference>
<evidence type="ECO:0000256" key="6">
    <source>
        <dbReference type="ARBA" id="ARBA00022741"/>
    </source>
</evidence>
<dbReference type="Gene3D" id="1.10.3720.10">
    <property type="entry name" value="MetI-like"/>
    <property type="match status" value="1"/>
</dbReference>
<evidence type="ECO:0000259" key="14">
    <source>
        <dbReference type="PROSITE" id="PS50893"/>
    </source>
</evidence>
<dbReference type="GO" id="GO:0005524">
    <property type="term" value="F:ATP binding"/>
    <property type="evidence" value="ECO:0007669"/>
    <property type="project" value="UniProtKB-KW"/>
</dbReference>
<dbReference type="Gene3D" id="3.40.50.300">
    <property type="entry name" value="P-loop containing nucleotide triphosphate hydrolases"/>
    <property type="match status" value="1"/>
</dbReference>
<accession>A0A6B8VX93</accession>
<comment type="function">
    <text evidence="11">Part of the ABC transporter complex CysAWTP (TC 3.A.1.6.1) involved in sulfate/thiosulfate import. Probably responsible for the translocation of the substrate across the membrane.</text>
</comment>
<evidence type="ECO:0000256" key="9">
    <source>
        <dbReference type="ARBA" id="ARBA00023032"/>
    </source>
</evidence>
<evidence type="ECO:0000256" key="4">
    <source>
        <dbReference type="ARBA" id="ARBA00022505"/>
    </source>
</evidence>